<evidence type="ECO:0000313" key="2">
    <source>
        <dbReference type="EMBL" id="KAE8417197.1"/>
    </source>
</evidence>
<protein>
    <submittedName>
        <fullName evidence="2">Uncharacterized protein</fullName>
    </submittedName>
</protein>
<keyword evidence="1" id="KW-0812">Transmembrane</keyword>
<reference evidence="2 3" key="1">
    <citation type="submission" date="2019-04" db="EMBL/GenBank/DDBJ databases">
        <authorList>
            <consortium name="DOE Joint Genome Institute"/>
            <person name="Mondo S."/>
            <person name="Kjaerbolling I."/>
            <person name="Vesth T."/>
            <person name="Frisvad J.C."/>
            <person name="Nybo J.L."/>
            <person name="Theobald S."/>
            <person name="Kildgaard S."/>
            <person name="Isbrandt T."/>
            <person name="Kuo A."/>
            <person name="Sato A."/>
            <person name="Lyhne E.K."/>
            <person name="Kogle M.E."/>
            <person name="Wiebenga A."/>
            <person name="Kun R.S."/>
            <person name="Lubbers R.J."/>
            <person name="Makela M.R."/>
            <person name="Barry K."/>
            <person name="Chovatia M."/>
            <person name="Clum A."/>
            <person name="Daum C."/>
            <person name="Haridas S."/>
            <person name="He G."/>
            <person name="LaButti K."/>
            <person name="Lipzen A."/>
            <person name="Riley R."/>
            <person name="Salamov A."/>
            <person name="Simmons B.A."/>
            <person name="Magnuson J.K."/>
            <person name="Henrissat B."/>
            <person name="Mortensen U.H."/>
            <person name="Larsen T.O."/>
            <person name="Devries R.P."/>
            <person name="Grigoriev I.V."/>
            <person name="Machida M."/>
            <person name="Baker S.E."/>
            <person name="Andersen M.R."/>
            <person name="Cantor M.N."/>
            <person name="Hua S.X."/>
        </authorList>
    </citation>
    <scope>NUCLEOTIDE SEQUENCE [LARGE SCALE GENOMIC DNA]</scope>
    <source>
        <strain evidence="2 3">CBS 117616</strain>
    </source>
</reference>
<dbReference type="EMBL" id="ML735741">
    <property type="protein sequence ID" value="KAE8417197.1"/>
    <property type="molecule type" value="Genomic_DNA"/>
</dbReference>
<accession>A0ABQ6WJ94</accession>
<keyword evidence="1" id="KW-0472">Membrane</keyword>
<sequence length="51" mass="5839">MGCISLKFCKACSTIVRLWNCAIYLSCIFIYPAYLKTYFALYLLLGNCDTI</sequence>
<dbReference type="Proteomes" id="UP000325395">
    <property type="component" value="Unassembled WGS sequence"/>
</dbReference>
<proteinExistence type="predicted"/>
<name>A0ABQ6WJ94_9EURO</name>
<keyword evidence="3" id="KW-1185">Reference proteome</keyword>
<keyword evidence="1" id="KW-1133">Transmembrane helix</keyword>
<organism evidence="2 3">
    <name type="scientific">Aspergillus pseudocaelatus</name>
    <dbReference type="NCBI Taxonomy" id="1825620"/>
    <lineage>
        <taxon>Eukaryota</taxon>
        <taxon>Fungi</taxon>
        <taxon>Dikarya</taxon>
        <taxon>Ascomycota</taxon>
        <taxon>Pezizomycotina</taxon>
        <taxon>Eurotiomycetes</taxon>
        <taxon>Eurotiomycetidae</taxon>
        <taxon>Eurotiales</taxon>
        <taxon>Aspergillaceae</taxon>
        <taxon>Aspergillus</taxon>
        <taxon>Aspergillus subgen. Circumdati</taxon>
    </lineage>
</organism>
<evidence type="ECO:0000313" key="3">
    <source>
        <dbReference type="Proteomes" id="UP000325395"/>
    </source>
</evidence>
<gene>
    <name evidence="2" type="ORF">BDV36DRAFT_257731</name>
</gene>
<evidence type="ECO:0000256" key="1">
    <source>
        <dbReference type="SAM" id="Phobius"/>
    </source>
</evidence>
<feature type="transmembrane region" description="Helical" evidence="1">
    <location>
        <begin position="21"/>
        <end position="45"/>
    </location>
</feature>